<dbReference type="GO" id="GO:0051537">
    <property type="term" value="F:2 iron, 2 sulfur cluster binding"/>
    <property type="evidence" value="ECO:0007669"/>
    <property type="project" value="UniProtKB-KW"/>
</dbReference>
<dbReference type="InterPro" id="IPR017941">
    <property type="entry name" value="Rieske_2Fe-2S"/>
</dbReference>
<keyword evidence="1" id="KW-0001">2Fe-2S</keyword>
<keyword evidence="3" id="KW-0408">Iron</keyword>
<dbReference type="GO" id="GO:0004497">
    <property type="term" value="F:monooxygenase activity"/>
    <property type="evidence" value="ECO:0007669"/>
    <property type="project" value="UniProtKB-ARBA"/>
</dbReference>
<keyword evidence="4" id="KW-0411">Iron-sulfur</keyword>
<dbReference type="CDD" id="cd03528">
    <property type="entry name" value="Rieske_RO_ferredoxin"/>
    <property type="match status" value="1"/>
</dbReference>
<dbReference type="eggNOG" id="COG2146">
    <property type="taxonomic scope" value="Bacteria"/>
</dbReference>
<accession>V5XEB1</accession>
<dbReference type="InterPro" id="IPR036922">
    <property type="entry name" value="Rieske_2Fe-2S_sf"/>
</dbReference>
<dbReference type="Proteomes" id="UP000018763">
    <property type="component" value="Chromosome"/>
</dbReference>
<evidence type="ECO:0000256" key="3">
    <source>
        <dbReference type="ARBA" id="ARBA00023004"/>
    </source>
</evidence>
<gene>
    <name evidence="6" type="ORF">D174_16950</name>
</gene>
<keyword evidence="2" id="KW-0479">Metal-binding</keyword>
<evidence type="ECO:0000313" key="6">
    <source>
        <dbReference type="EMBL" id="AHC26148.1"/>
    </source>
</evidence>
<dbReference type="PROSITE" id="PS51296">
    <property type="entry name" value="RIESKE"/>
    <property type="match status" value="1"/>
</dbReference>
<dbReference type="Gene3D" id="2.102.10.10">
    <property type="entry name" value="Rieske [2Fe-2S] iron-sulphur domain"/>
    <property type="match status" value="1"/>
</dbReference>
<reference evidence="6 7" key="1">
    <citation type="journal article" date="2014" name="Genome Announc.">
        <title>Complete Genome Sequence of Sterol-Transforming Mycobacterium neoaurum Strain VKM Ac-1815D.</title>
        <authorList>
            <person name="Shtratnikova V.Y."/>
            <person name="Bragin E.Y."/>
            <person name="Dovbnya D.V."/>
            <person name="Pekov Y.A."/>
            <person name="Schelkunov M.I."/>
            <person name="Strizhov N."/>
            <person name="Ivashina T.V."/>
            <person name="Ashapkin V.V."/>
            <person name="Donova M.V."/>
        </authorList>
    </citation>
    <scope>NUCLEOTIDE SEQUENCE [LARGE SCALE GENOMIC DNA]</scope>
    <source>
        <strain evidence="6 7">VKM Ac-1815D</strain>
    </source>
</reference>
<dbReference type="GeneID" id="43451155"/>
<dbReference type="SUPFAM" id="SSF50022">
    <property type="entry name" value="ISP domain"/>
    <property type="match status" value="1"/>
</dbReference>
<dbReference type="Pfam" id="PF00355">
    <property type="entry name" value="Rieske"/>
    <property type="match status" value="1"/>
</dbReference>
<dbReference type="GO" id="GO:0051213">
    <property type="term" value="F:dioxygenase activity"/>
    <property type="evidence" value="ECO:0007669"/>
    <property type="project" value="UniProtKB-KW"/>
</dbReference>
<feature type="domain" description="Rieske" evidence="5">
    <location>
        <begin position="4"/>
        <end position="100"/>
    </location>
</feature>
<keyword evidence="7" id="KW-1185">Reference proteome</keyword>
<sequence>MERILACSVEDLAKGCSMTVSGDRAIALHRTDDGAFHATSDTCTHEKWSLGTDGDLEGNEIICPLHMARFNVATGEALCLPATVALKSYPVEIDGDSVYVVI</sequence>
<evidence type="ECO:0000259" key="5">
    <source>
        <dbReference type="PROSITE" id="PS51296"/>
    </source>
</evidence>
<organism evidence="6 7">
    <name type="scientific">Mycolicibacterium neoaurum VKM Ac-1815D</name>
    <dbReference type="NCBI Taxonomy" id="700508"/>
    <lineage>
        <taxon>Bacteria</taxon>
        <taxon>Bacillati</taxon>
        <taxon>Actinomycetota</taxon>
        <taxon>Actinomycetes</taxon>
        <taxon>Mycobacteriales</taxon>
        <taxon>Mycobacteriaceae</taxon>
        <taxon>Mycolicibacterium</taxon>
    </lineage>
</organism>
<dbReference type="GO" id="GO:0016705">
    <property type="term" value="F:oxidoreductase activity, acting on paired donors, with incorporation or reduction of molecular oxygen"/>
    <property type="evidence" value="ECO:0007669"/>
    <property type="project" value="UniProtKB-ARBA"/>
</dbReference>
<dbReference type="PANTHER" id="PTHR21496">
    <property type="entry name" value="FERREDOXIN-RELATED"/>
    <property type="match status" value="1"/>
</dbReference>
<name>V5XEB1_MYCNE</name>
<keyword evidence="6" id="KW-0223">Dioxygenase</keyword>
<dbReference type="HOGENOM" id="CLU_055690_5_2_11"/>
<dbReference type="EMBL" id="CP006936">
    <property type="protein sequence ID" value="AHC26148.1"/>
    <property type="molecule type" value="Genomic_DNA"/>
</dbReference>
<dbReference type="AlphaFoldDB" id="V5XEB1"/>
<keyword evidence="6" id="KW-0560">Oxidoreductase</keyword>
<evidence type="ECO:0000256" key="1">
    <source>
        <dbReference type="ARBA" id="ARBA00022714"/>
    </source>
</evidence>
<evidence type="ECO:0000256" key="2">
    <source>
        <dbReference type="ARBA" id="ARBA00022723"/>
    </source>
</evidence>
<dbReference type="GO" id="GO:0046872">
    <property type="term" value="F:metal ion binding"/>
    <property type="evidence" value="ECO:0007669"/>
    <property type="project" value="UniProtKB-KW"/>
</dbReference>
<evidence type="ECO:0000256" key="4">
    <source>
        <dbReference type="ARBA" id="ARBA00023014"/>
    </source>
</evidence>
<dbReference type="RefSeq" id="WP_019509753.1">
    <property type="nucleotide sequence ID" value="NC_023036.2"/>
</dbReference>
<dbReference type="PANTHER" id="PTHR21496:SF23">
    <property type="entry name" value="3-PHENYLPROPIONATE_CINNAMIC ACID DIOXYGENASE FERREDOXIN SUBUNIT"/>
    <property type="match status" value="1"/>
</dbReference>
<dbReference type="KEGG" id="mne:D174_16950"/>
<protein>
    <submittedName>
        <fullName evidence="6">3-phenylpropionate dioxygenase</fullName>
    </submittedName>
</protein>
<evidence type="ECO:0000313" key="7">
    <source>
        <dbReference type="Proteomes" id="UP000018763"/>
    </source>
</evidence>
<proteinExistence type="predicted"/>